<feature type="compositionally biased region" description="Acidic residues" evidence="1">
    <location>
        <begin position="473"/>
        <end position="482"/>
    </location>
</feature>
<feature type="region of interest" description="Disordered" evidence="1">
    <location>
        <begin position="252"/>
        <end position="285"/>
    </location>
</feature>
<feature type="compositionally biased region" description="Polar residues" evidence="1">
    <location>
        <begin position="1"/>
        <end position="12"/>
    </location>
</feature>
<reference evidence="2" key="2">
    <citation type="journal article" date="2014" name="PLoS Genet.">
        <title>Signature gene expression reveals novel clues to the molecular mechanisms of dimorphic transition in Penicillium marneffei.</title>
        <authorList>
            <person name="Yang E."/>
            <person name="Wang G."/>
            <person name="Cai J."/>
            <person name="Woo P.C."/>
            <person name="Lau S.K."/>
            <person name="Yuen K.-Y."/>
            <person name="Chow W.-N."/>
            <person name="Lin X."/>
        </authorList>
    </citation>
    <scope>NUCLEOTIDE SEQUENCE</scope>
    <source>
        <strain evidence="2">PM1</strain>
    </source>
</reference>
<feature type="region of interest" description="Disordered" evidence="1">
    <location>
        <begin position="1"/>
        <end position="111"/>
    </location>
</feature>
<gene>
    <name evidence="2" type="ORF">GQ26_0040520</name>
</gene>
<feature type="compositionally biased region" description="Polar residues" evidence="1">
    <location>
        <begin position="411"/>
        <end position="422"/>
    </location>
</feature>
<dbReference type="HOGENOM" id="CLU_532209_0_0_1"/>
<protein>
    <submittedName>
        <fullName evidence="2">Uncharacterized protein</fullName>
    </submittedName>
</protein>
<evidence type="ECO:0000256" key="1">
    <source>
        <dbReference type="SAM" id="MobiDB-lite"/>
    </source>
</evidence>
<feature type="compositionally biased region" description="Pro residues" evidence="1">
    <location>
        <begin position="163"/>
        <end position="174"/>
    </location>
</feature>
<feature type="region of interest" description="Disordered" evidence="1">
    <location>
        <begin position="126"/>
        <end position="234"/>
    </location>
</feature>
<sequence>MSQNHQDANQTPAPARLRRGPVFSLNPFPPRSGVSQFATPPRFQFPEEPYTDDAGSIFRSSGRPSQGFFRAPNRTFDISSPLKGDRNKALQVSDDEIEDDLDDTKNTTCNGDEAFIELDDIFPVSRRSNKRPWTSPHSAHRAAITNHDVIDDNFDDEIKDSSPPIPDSSSPPPIQSRSKNPKLESPTPRPQFTGRLVDDELSGPESFEPLSQPQTPKQDHVSLNIDGHPSSMAASTFQNRPRFILSANYTPASTATPAASTPQPTRKKPTFVLPRSPSPKEEDALSSAIPVPFSPMATRTLRRTGRPKLLATATYVPGGMAEHLRDWIMEADMKRKASSDRQLNQKQNDARFAIIGRIDSCHNAFLKSSGPVIMAQITLDITRKDEPPNAHNETQRITVLLLGVSASRAYTNNTRQSSTDGSTSDERLKPSDIIGIGPHLSWEIEVGPMKTNETTSNVQTPGHRVVPSSQSDSEGDFEDQGEEVITPPGSSAHPTHSTQKTWLVAAEWDLLN</sequence>
<proteinExistence type="predicted"/>
<dbReference type="EMBL" id="JPOX01000004">
    <property type="protein sequence ID" value="KFX51611.1"/>
    <property type="molecule type" value="Genomic_DNA"/>
</dbReference>
<name>A0A093VYA2_TALMA</name>
<feature type="compositionally biased region" description="Low complexity" evidence="1">
    <location>
        <begin position="252"/>
        <end position="264"/>
    </location>
</feature>
<organism evidence="2">
    <name type="scientific">Talaromyces marneffei PM1</name>
    <dbReference type="NCBI Taxonomy" id="1077442"/>
    <lineage>
        <taxon>Eukaryota</taxon>
        <taxon>Fungi</taxon>
        <taxon>Dikarya</taxon>
        <taxon>Ascomycota</taxon>
        <taxon>Pezizomycotina</taxon>
        <taxon>Eurotiomycetes</taxon>
        <taxon>Eurotiomycetidae</taxon>
        <taxon>Eurotiales</taxon>
        <taxon>Trichocomaceae</taxon>
        <taxon>Talaromyces</taxon>
        <taxon>Talaromyces sect. Talaromyces</taxon>
    </lineage>
</organism>
<evidence type="ECO:0000313" key="2">
    <source>
        <dbReference type="EMBL" id="KFX51611.1"/>
    </source>
</evidence>
<feature type="region of interest" description="Disordered" evidence="1">
    <location>
        <begin position="411"/>
        <end position="434"/>
    </location>
</feature>
<dbReference type="eggNOG" id="ENOG502ST4U">
    <property type="taxonomic scope" value="Eukaryota"/>
</dbReference>
<feature type="region of interest" description="Disordered" evidence="1">
    <location>
        <begin position="452"/>
        <end position="500"/>
    </location>
</feature>
<dbReference type="AlphaFoldDB" id="A0A093VYA2"/>
<reference key="1">
    <citation type="journal article" date="2014" name="PLoS Genet.">
        <title>Signature Gene Expression Reveals Novel Clues to the Molecular Mechanisms of Dimorphic Transition in Penicillium marneffei.</title>
        <authorList>
            <person name="Yang E."/>
            <person name="Wang G."/>
            <person name="Cai J."/>
            <person name="Woo P.C."/>
            <person name="Lau S.K."/>
            <person name="Yuen K.-Y."/>
            <person name="Chow W.-N."/>
            <person name="Lin X."/>
        </authorList>
    </citation>
    <scope>NUCLEOTIDE SEQUENCE [LARGE SCALE GENOMIC DNA]</scope>
    <source>
        <strain>PM1</strain>
    </source>
</reference>
<comment type="caution">
    <text evidence="2">The sequence shown here is derived from an EMBL/GenBank/DDBJ whole genome shotgun (WGS) entry which is preliminary data.</text>
</comment>
<feature type="compositionally biased region" description="Acidic residues" evidence="1">
    <location>
        <begin position="93"/>
        <end position="102"/>
    </location>
</feature>
<accession>A0A093VYA2</accession>
<feature type="compositionally biased region" description="Polar residues" evidence="1">
    <location>
        <begin position="488"/>
        <end position="500"/>
    </location>
</feature>